<dbReference type="EMBL" id="BAABJO010000003">
    <property type="protein sequence ID" value="GAA5113696.1"/>
    <property type="molecule type" value="Genomic_DNA"/>
</dbReference>
<comment type="caution">
    <text evidence="2">The sequence shown here is derived from an EMBL/GenBank/DDBJ whole genome shotgun (WGS) entry which is preliminary data.</text>
</comment>
<evidence type="ECO:0000313" key="2">
    <source>
        <dbReference type="EMBL" id="GAA5113696.1"/>
    </source>
</evidence>
<dbReference type="Proteomes" id="UP001500804">
    <property type="component" value="Unassembled WGS sequence"/>
</dbReference>
<protein>
    <submittedName>
        <fullName evidence="2">Uncharacterized protein</fullName>
    </submittedName>
</protein>
<name>A0ABP9NDG9_9PSEU</name>
<evidence type="ECO:0000313" key="3">
    <source>
        <dbReference type="Proteomes" id="UP001500804"/>
    </source>
</evidence>
<accession>A0ABP9NDG9</accession>
<dbReference type="Gene3D" id="3.20.20.140">
    <property type="entry name" value="Metal-dependent hydrolases"/>
    <property type="match status" value="1"/>
</dbReference>
<reference evidence="3" key="1">
    <citation type="journal article" date="2019" name="Int. J. Syst. Evol. Microbiol.">
        <title>The Global Catalogue of Microorganisms (GCM) 10K type strain sequencing project: providing services to taxonomists for standard genome sequencing and annotation.</title>
        <authorList>
            <consortium name="The Broad Institute Genomics Platform"/>
            <consortium name="The Broad Institute Genome Sequencing Center for Infectious Disease"/>
            <person name="Wu L."/>
            <person name="Ma J."/>
        </authorList>
    </citation>
    <scope>NUCLEOTIDE SEQUENCE [LARGE SCALE GENOMIC DNA]</scope>
    <source>
        <strain evidence="3">JCM 18302</strain>
    </source>
</reference>
<dbReference type="InterPro" id="IPR032466">
    <property type="entry name" value="Metal_Hydrolase"/>
</dbReference>
<proteinExistence type="predicted"/>
<sequence>MTTLLDFSHCNNTPDHADGAARGLQEAGIRAAFCYGFFESAPEATRFGDHAARVADFHRIADTHFSSGRGPRSNRWPGSSTSRSGAPARTGPS</sequence>
<gene>
    <name evidence="2" type="ORF">GCM10023320_09730</name>
</gene>
<dbReference type="SUPFAM" id="SSF51556">
    <property type="entry name" value="Metallo-dependent hydrolases"/>
    <property type="match status" value="1"/>
</dbReference>
<feature type="region of interest" description="Disordered" evidence="1">
    <location>
        <begin position="62"/>
        <end position="93"/>
    </location>
</feature>
<evidence type="ECO:0000256" key="1">
    <source>
        <dbReference type="SAM" id="MobiDB-lite"/>
    </source>
</evidence>
<keyword evidence="3" id="KW-1185">Reference proteome</keyword>
<dbReference type="RefSeq" id="WP_345603541.1">
    <property type="nucleotide sequence ID" value="NZ_BAABJO010000003.1"/>
</dbReference>
<organism evidence="2 3">
    <name type="scientific">Pseudonocardia adelaidensis</name>
    <dbReference type="NCBI Taxonomy" id="648754"/>
    <lineage>
        <taxon>Bacteria</taxon>
        <taxon>Bacillati</taxon>
        <taxon>Actinomycetota</taxon>
        <taxon>Actinomycetes</taxon>
        <taxon>Pseudonocardiales</taxon>
        <taxon>Pseudonocardiaceae</taxon>
        <taxon>Pseudonocardia</taxon>
    </lineage>
</organism>